<dbReference type="InterPro" id="IPR000014">
    <property type="entry name" value="PAS"/>
</dbReference>
<dbReference type="InterPro" id="IPR036457">
    <property type="entry name" value="PPM-type-like_dom_sf"/>
</dbReference>
<reference evidence="4" key="1">
    <citation type="journal article" date="2019" name="Int. J. Syst. Evol. Microbiol.">
        <title>The Global Catalogue of Microorganisms (GCM) 10K type strain sequencing project: providing services to taxonomists for standard genome sequencing and annotation.</title>
        <authorList>
            <consortium name="The Broad Institute Genomics Platform"/>
            <consortium name="The Broad Institute Genome Sequencing Center for Infectious Disease"/>
            <person name="Wu L."/>
            <person name="Ma J."/>
        </authorList>
    </citation>
    <scope>NUCLEOTIDE SEQUENCE [LARGE SCALE GENOMIC DNA]</scope>
    <source>
        <strain evidence="4">JCM 30846</strain>
    </source>
</reference>
<dbReference type="Pfam" id="PF07228">
    <property type="entry name" value="SpoIIE"/>
    <property type="match status" value="1"/>
</dbReference>
<accession>A0ABP7FW19</accession>
<dbReference type="SMART" id="SM00331">
    <property type="entry name" value="PP2C_SIG"/>
    <property type="match status" value="1"/>
</dbReference>
<dbReference type="Gene3D" id="3.30.450.40">
    <property type="match status" value="1"/>
</dbReference>
<evidence type="ECO:0000259" key="2">
    <source>
        <dbReference type="PROSITE" id="PS50112"/>
    </source>
</evidence>
<sequence>MEPDEGSVLRGGFRIESVAVAVLDGEGTVVSWSAEAARLFGRGTDDAVGLPLWEMVSPSGTCRTVTLADTVRTGRGAAGGRDITYGVVPVPPHGHRVLIALASGTAAEWAQGISFFQALLAQDRIGVAIHDQDQRRLRANTAPTVLAGSSPQGEDWAARLYEPDAETMRRLLTDVLRTGTPVVSRVQPLRHADAPGAPSPVASVSAFRLDDGDGSPDGVAVLTYDATKENRDRRHLALLQKAAELIGPSLDIRRTAQDLADVLVPELGSFVTVDLAEGVLAGEDPPQLLGWTTPGLTRTAVAGEAGDRSFQLLRPGDVYPPLPETVQTQRLEQGKLLTLTREQVAAELGSEELARRFIPEGATSVAVAPLLARGFGLGTVSVWRTDQPEPMDGDELVLLTEIVSRAALGLDNARRYAREHRAAVSLQERLLPRAAADMAAVETEGTYRPATGGADISGDWFDVVGLPSLRAALVIGDVIGHGLPATATMGRLRTAILTLADLELEPAEVLTRLDDLIQRLAAETSAEQKDAVGATCLYAVYDPVAGRCTLANAGQPPPVLVSPDGRAEFVDAPPGPPLGVGGVPYESVTLEPAPGSVLTLFTDGLLALTDFDADVGLERVRDGLAESWRPDTGLRDFGDRLLGTLGDRQPRDDVALLMARTRVVPPSDTVIWQLPADPEAVAQARKLADEQLDAWGLGQLSLTTELIVSELVTNAVRYAGGPVGLRLIRSSVLICEVSDPSNTQPRLVRAGDTDEGGRGLYIVAQCAQRWGSRYGRKGKTIWTEQSLGDGAAGFPVVGDEAGFPLG</sequence>
<dbReference type="SUPFAM" id="SSF81606">
    <property type="entry name" value="PP2C-like"/>
    <property type="match status" value="1"/>
</dbReference>
<dbReference type="PROSITE" id="PS50112">
    <property type="entry name" value="PAS"/>
    <property type="match status" value="1"/>
</dbReference>
<dbReference type="InterPro" id="IPR036890">
    <property type="entry name" value="HATPase_C_sf"/>
</dbReference>
<dbReference type="InterPro" id="IPR035965">
    <property type="entry name" value="PAS-like_dom_sf"/>
</dbReference>
<dbReference type="EMBL" id="BAABEP010000040">
    <property type="protein sequence ID" value="GAA3745183.1"/>
    <property type="molecule type" value="Genomic_DNA"/>
</dbReference>
<dbReference type="PANTHER" id="PTHR43156">
    <property type="entry name" value="STAGE II SPORULATION PROTEIN E-RELATED"/>
    <property type="match status" value="1"/>
</dbReference>
<protein>
    <submittedName>
        <fullName evidence="3">SpoIIE family protein phosphatase</fullName>
    </submittedName>
</protein>
<evidence type="ECO:0000256" key="1">
    <source>
        <dbReference type="ARBA" id="ARBA00022801"/>
    </source>
</evidence>
<dbReference type="InterPro" id="IPR001932">
    <property type="entry name" value="PPM-type_phosphatase-like_dom"/>
</dbReference>
<dbReference type="CDD" id="cd00130">
    <property type="entry name" value="PAS"/>
    <property type="match status" value="1"/>
</dbReference>
<comment type="caution">
    <text evidence="3">The sequence shown here is derived from an EMBL/GenBank/DDBJ whole genome shotgun (WGS) entry which is preliminary data.</text>
</comment>
<dbReference type="SUPFAM" id="SSF55785">
    <property type="entry name" value="PYP-like sensor domain (PAS domain)"/>
    <property type="match status" value="2"/>
</dbReference>
<dbReference type="PANTHER" id="PTHR43156:SF2">
    <property type="entry name" value="STAGE II SPORULATION PROTEIN E"/>
    <property type="match status" value="1"/>
</dbReference>
<dbReference type="SUPFAM" id="SSF55781">
    <property type="entry name" value="GAF domain-like"/>
    <property type="match status" value="1"/>
</dbReference>
<dbReference type="InterPro" id="IPR029016">
    <property type="entry name" value="GAF-like_dom_sf"/>
</dbReference>
<dbReference type="InterPro" id="IPR052016">
    <property type="entry name" value="Bact_Sigma-Reg"/>
</dbReference>
<proteinExistence type="predicted"/>
<dbReference type="RefSeq" id="WP_345651052.1">
    <property type="nucleotide sequence ID" value="NZ_BAABEP010000040.1"/>
</dbReference>
<dbReference type="CDD" id="cd16936">
    <property type="entry name" value="HATPase_RsbW-like"/>
    <property type="match status" value="1"/>
</dbReference>
<dbReference type="Proteomes" id="UP001499884">
    <property type="component" value="Unassembled WGS sequence"/>
</dbReference>
<dbReference type="Gene3D" id="3.60.40.10">
    <property type="entry name" value="PPM-type phosphatase domain"/>
    <property type="match status" value="1"/>
</dbReference>
<gene>
    <name evidence="3" type="ORF">GCM10023082_47320</name>
</gene>
<organism evidence="3 4">
    <name type="scientific">Streptomyces tremellae</name>
    <dbReference type="NCBI Taxonomy" id="1124239"/>
    <lineage>
        <taxon>Bacteria</taxon>
        <taxon>Bacillati</taxon>
        <taxon>Actinomycetota</taxon>
        <taxon>Actinomycetes</taxon>
        <taxon>Kitasatosporales</taxon>
        <taxon>Streptomycetaceae</taxon>
        <taxon>Streptomyces</taxon>
    </lineage>
</organism>
<evidence type="ECO:0000313" key="3">
    <source>
        <dbReference type="EMBL" id="GAA3745183.1"/>
    </source>
</evidence>
<name>A0ABP7FW19_9ACTN</name>
<feature type="domain" description="PAS" evidence="2">
    <location>
        <begin position="20"/>
        <end position="59"/>
    </location>
</feature>
<evidence type="ECO:0000313" key="4">
    <source>
        <dbReference type="Proteomes" id="UP001499884"/>
    </source>
</evidence>
<dbReference type="InterPro" id="IPR003594">
    <property type="entry name" value="HATPase_dom"/>
</dbReference>
<dbReference type="Gene3D" id="3.30.450.20">
    <property type="entry name" value="PAS domain"/>
    <property type="match status" value="2"/>
</dbReference>
<keyword evidence="4" id="KW-1185">Reference proteome</keyword>
<dbReference type="Pfam" id="PF13581">
    <property type="entry name" value="HATPase_c_2"/>
    <property type="match status" value="1"/>
</dbReference>
<dbReference type="SUPFAM" id="SSF55874">
    <property type="entry name" value="ATPase domain of HSP90 chaperone/DNA topoisomerase II/histidine kinase"/>
    <property type="match status" value="1"/>
</dbReference>
<dbReference type="Gene3D" id="3.30.565.10">
    <property type="entry name" value="Histidine kinase-like ATPase, C-terminal domain"/>
    <property type="match status" value="1"/>
</dbReference>
<keyword evidence="1" id="KW-0378">Hydrolase</keyword>